<feature type="domain" description="PHP" evidence="9">
    <location>
        <begin position="3"/>
        <end position="210"/>
    </location>
</feature>
<dbReference type="SUPFAM" id="SSF89550">
    <property type="entry name" value="PHP domain-like"/>
    <property type="match status" value="1"/>
</dbReference>
<dbReference type="EMBL" id="DSLG01000002">
    <property type="protein sequence ID" value="HEA86611.1"/>
    <property type="molecule type" value="Genomic_DNA"/>
</dbReference>
<dbReference type="AlphaFoldDB" id="A0A7C1WLN8"/>
<sequence length="278" mass="31470">MLDYHIHPDFSPDAQGSIEQFCRRAVAIGMQEICFTTHYEPDPVRAGIERVIVQGNPVAVDSDWPERYLEEIERCRRRFPELTIVSGVEVGYELGLEGKIANFLSRYRFDFVLGAVHCLDHVAITSRKELDDFQSHLKPLGAGYLARRYFEYVRAAAGSRLFDCLAHLDIWRKYISSGIGAEFEPAIQPWITPMLETIVRSGVGLEINTSALRRGDREPYPAAAIVLQAVKLGVRVFTIGSDAHRPQELGEGIDCAYQLLKRFGMKPARFRDRRPICG</sequence>
<dbReference type="GO" id="GO:0000105">
    <property type="term" value="P:L-histidine biosynthetic process"/>
    <property type="evidence" value="ECO:0007669"/>
    <property type="project" value="UniProtKB-UniRule"/>
</dbReference>
<name>A0A7C1WLN8_UNCW3</name>
<dbReference type="GO" id="GO:0004401">
    <property type="term" value="F:histidinol-phosphatase activity"/>
    <property type="evidence" value="ECO:0007669"/>
    <property type="project" value="UniProtKB-UniRule"/>
</dbReference>
<evidence type="ECO:0000256" key="8">
    <source>
        <dbReference type="RuleBase" id="RU366003"/>
    </source>
</evidence>
<evidence type="ECO:0000256" key="4">
    <source>
        <dbReference type="ARBA" id="ARBA00022605"/>
    </source>
</evidence>
<evidence type="ECO:0000259" key="9">
    <source>
        <dbReference type="Pfam" id="PF02811"/>
    </source>
</evidence>
<accession>A0A7C1WLN8</accession>
<evidence type="ECO:0000256" key="5">
    <source>
        <dbReference type="ARBA" id="ARBA00022801"/>
    </source>
</evidence>
<dbReference type="EMBL" id="DSKA01000227">
    <property type="protein sequence ID" value="HEE18526.1"/>
    <property type="molecule type" value="Genomic_DNA"/>
</dbReference>
<reference evidence="11" key="1">
    <citation type="journal article" date="2020" name="mSystems">
        <title>Genome- and Community-Level Interaction Insights into Carbon Utilization and Element Cycling Functions of Hydrothermarchaeota in Hydrothermal Sediment.</title>
        <authorList>
            <person name="Zhou Z."/>
            <person name="Liu Y."/>
            <person name="Xu W."/>
            <person name="Pan J."/>
            <person name="Luo Z.H."/>
            <person name="Li M."/>
        </authorList>
    </citation>
    <scope>NUCLEOTIDE SEQUENCE [LARGE SCALE GENOMIC DNA]</scope>
    <source>
        <strain evidence="11">SpSt-236</strain>
        <strain evidence="10">SpSt-265</strain>
    </source>
</reference>
<comment type="catalytic activity">
    <reaction evidence="7 8">
        <text>L-histidinol phosphate + H2O = L-histidinol + phosphate</text>
        <dbReference type="Rhea" id="RHEA:14465"/>
        <dbReference type="ChEBI" id="CHEBI:15377"/>
        <dbReference type="ChEBI" id="CHEBI:43474"/>
        <dbReference type="ChEBI" id="CHEBI:57699"/>
        <dbReference type="ChEBI" id="CHEBI:57980"/>
        <dbReference type="EC" id="3.1.3.15"/>
    </reaction>
</comment>
<dbReference type="NCBIfam" id="TIGR01856">
    <property type="entry name" value="hisJ_fam"/>
    <property type="match status" value="1"/>
</dbReference>
<gene>
    <name evidence="11" type="ORF">ENP62_03115</name>
    <name evidence="10" type="ORF">ENP94_01195</name>
</gene>
<evidence type="ECO:0000313" key="10">
    <source>
        <dbReference type="EMBL" id="HEA86611.1"/>
    </source>
</evidence>
<dbReference type="Pfam" id="PF02811">
    <property type="entry name" value="PHP"/>
    <property type="match status" value="1"/>
</dbReference>
<keyword evidence="6 8" id="KW-0368">Histidine biosynthesis</keyword>
<dbReference type="CDD" id="cd12110">
    <property type="entry name" value="PHP_HisPPase_Hisj_like"/>
    <property type="match status" value="1"/>
</dbReference>
<dbReference type="EC" id="3.1.3.15" evidence="3 8"/>
<evidence type="ECO:0000256" key="7">
    <source>
        <dbReference type="ARBA" id="ARBA00049158"/>
    </source>
</evidence>
<proteinExistence type="inferred from homology"/>
<evidence type="ECO:0000256" key="6">
    <source>
        <dbReference type="ARBA" id="ARBA00023102"/>
    </source>
</evidence>
<dbReference type="GO" id="GO:0005737">
    <property type="term" value="C:cytoplasm"/>
    <property type="evidence" value="ECO:0007669"/>
    <property type="project" value="TreeGrafter"/>
</dbReference>
<protein>
    <recommendedName>
        <fullName evidence="3 8">Histidinol-phosphatase</fullName>
        <shortName evidence="8">HolPase</shortName>
        <ecNumber evidence="3 8">3.1.3.15</ecNumber>
    </recommendedName>
</protein>
<keyword evidence="5 8" id="KW-0378">Hydrolase</keyword>
<dbReference type="PANTHER" id="PTHR21039:SF0">
    <property type="entry name" value="HISTIDINOL-PHOSPHATASE"/>
    <property type="match status" value="1"/>
</dbReference>
<keyword evidence="4 8" id="KW-0028">Amino-acid biosynthesis</keyword>
<dbReference type="InterPro" id="IPR016195">
    <property type="entry name" value="Pol/histidinol_Pase-like"/>
</dbReference>
<evidence type="ECO:0000256" key="3">
    <source>
        <dbReference type="ARBA" id="ARBA00013085"/>
    </source>
</evidence>
<organism evidence="11">
    <name type="scientific">candidate division WOR-3 bacterium</name>
    <dbReference type="NCBI Taxonomy" id="2052148"/>
    <lineage>
        <taxon>Bacteria</taxon>
        <taxon>Bacteria division WOR-3</taxon>
    </lineage>
</organism>
<comment type="caution">
    <text evidence="11">The sequence shown here is derived from an EMBL/GenBank/DDBJ whole genome shotgun (WGS) entry which is preliminary data.</text>
</comment>
<evidence type="ECO:0000256" key="2">
    <source>
        <dbReference type="ARBA" id="ARBA00009152"/>
    </source>
</evidence>
<evidence type="ECO:0000313" key="11">
    <source>
        <dbReference type="EMBL" id="HEE18526.1"/>
    </source>
</evidence>
<dbReference type="InterPro" id="IPR010140">
    <property type="entry name" value="Histidinol_P_phosphatase_HisJ"/>
</dbReference>
<evidence type="ECO:0000256" key="1">
    <source>
        <dbReference type="ARBA" id="ARBA00004970"/>
    </source>
</evidence>
<dbReference type="UniPathway" id="UPA00031">
    <property type="reaction ID" value="UER00013"/>
</dbReference>
<dbReference type="Gene3D" id="3.20.20.140">
    <property type="entry name" value="Metal-dependent hydrolases"/>
    <property type="match status" value="1"/>
</dbReference>
<dbReference type="PANTHER" id="PTHR21039">
    <property type="entry name" value="HISTIDINOL PHOSPHATASE-RELATED"/>
    <property type="match status" value="1"/>
</dbReference>
<dbReference type="InterPro" id="IPR004013">
    <property type="entry name" value="PHP_dom"/>
</dbReference>
<comment type="similarity">
    <text evidence="2 8">Belongs to the PHP hydrolase family. HisK subfamily.</text>
</comment>
<comment type="pathway">
    <text evidence="1 8">Amino-acid biosynthesis; L-histidine biosynthesis; L-histidine from 5-phospho-alpha-D-ribose 1-diphosphate: step 8/9.</text>
</comment>